<evidence type="ECO:0000256" key="3">
    <source>
        <dbReference type="ARBA" id="ARBA00023235"/>
    </source>
</evidence>
<dbReference type="FunFam" id="3.30.70.1560:FF:000001">
    <property type="entry name" value="Pseudouridine synthase"/>
    <property type="match status" value="1"/>
</dbReference>
<sequence length="236" mass="26964">MEERLQKYMAECGVASRRKCEKMIEEGRVEVNGIIVTELGFKVNPQKDKVRLDKKEIKLEDKKVYAILNKPKGYLTAVSDYRGKKTVIDLLNFKERVFPVGRLDFNTSGLLIVTNDGDIFNKIMHPRQNINKCYLATVKGKPKFKDLESLRKGVDIGGYVTKEAEVTMVSSTEQTSVLKIIIHEGKKRQVRRMCGAVGFPVEELKRISIGKIELKDLKEGNVRILSKEEVEYLKNL</sequence>
<dbReference type="KEGG" id="crw:CROST_024440"/>
<dbReference type="InterPro" id="IPR018496">
    <property type="entry name" value="PsdUridine_synth_RsuA/RluB_CS"/>
</dbReference>
<dbReference type="InterPro" id="IPR050343">
    <property type="entry name" value="RsuA_PseudoU_synthase"/>
</dbReference>
<dbReference type="InterPro" id="IPR020094">
    <property type="entry name" value="TruA/RsuA/RluB/E/F_N"/>
</dbReference>
<evidence type="ECO:0000256" key="2">
    <source>
        <dbReference type="ARBA" id="ARBA00022884"/>
    </source>
</evidence>
<dbReference type="GO" id="GO:0005829">
    <property type="term" value="C:cytosol"/>
    <property type="evidence" value="ECO:0007669"/>
    <property type="project" value="UniProtKB-ARBA"/>
</dbReference>
<dbReference type="PANTHER" id="PTHR47683">
    <property type="entry name" value="PSEUDOURIDINE SYNTHASE FAMILY PROTEIN-RELATED"/>
    <property type="match status" value="1"/>
</dbReference>
<dbReference type="SUPFAM" id="SSF55174">
    <property type="entry name" value="Alpha-L RNA-binding motif"/>
    <property type="match status" value="1"/>
</dbReference>
<dbReference type="STRING" id="84029.CROST_25410"/>
<dbReference type="CDD" id="cd02870">
    <property type="entry name" value="PseudoU_synth_RsuA_like"/>
    <property type="match status" value="1"/>
</dbReference>
<dbReference type="InterPro" id="IPR002942">
    <property type="entry name" value="S4_RNA-bd"/>
</dbReference>
<dbReference type="NCBIfam" id="TIGR00093">
    <property type="entry name" value="pseudouridine synthase"/>
    <property type="match status" value="1"/>
</dbReference>
<evidence type="ECO:0000256" key="1">
    <source>
        <dbReference type="ARBA" id="ARBA00008348"/>
    </source>
</evidence>
<dbReference type="Gene3D" id="3.30.70.580">
    <property type="entry name" value="Pseudouridine synthase I, catalytic domain, N-terminal subdomain"/>
    <property type="match status" value="1"/>
</dbReference>
<dbReference type="FunFam" id="3.10.290.10:FF:000003">
    <property type="entry name" value="Pseudouridine synthase"/>
    <property type="match status" value="1"/>
</dbReference>
<dbReference type="Pfam" id="PF00849">
    <property type="entry name" value="PseudoU_synth_2"/>
    <property type="match status" value="1"/>
</dbReference>
<dbReference type="Gene3D" id="3.10.290.10">
    <property type="entry name" value="RNA-binding S4 domain"/>
    <property type="match status" value="1"/>
</dbReference>
<dbReference type="AlphaFoldDB" id="A0A1S8L4U2"/>
<dbReference type="InterPro" id="IPR000748">
    <property type="entry name" value="PsdUridine_synth_RsuA/RluB/E/F"/>
</dbReference>
<name>A0A1S8L4U2_9CLOT</name>
<comment type="similarity">
    <text evidence="1 4">Belongs to the pseudouridine synthase RsuA family.</text>
</comment>
<organism evidence="5 6">
    <name type="scientific">Clostridium felsineum</name>
    <dbReference type="NCBI Taxonomy" id="36839"/>
    <lineage>
        <taxon>Bacteria</taxon>
        <taxon>Bacillati</taxon>
        <taxon>Bacillota</taxon>
        <taxon>Clostridia</taxon>
        <taxon>Eubacteriales</taxon>
        <taxon>Clostridiaceae</taxon>
        <taxon>Clostridium</taxon>
    </lineage>
</organism>
<dbReference type="InterPro" id="IPR006145">
    <property type="entry name" value="PsdUridine_synth_RsuA/RluA"/>
</dbReference>
<dbReference type="CDD" id="cd00165">
    <property type="entry name" value="S4"/>
    <property type="match status" value="1"/>
</dbReference>
<keyword evidence="3 4" id="KW-0413">Isomerase</keyword>
<dbReference type="Pfam" id="PF01479">
    <property type="entry name" value="S4"/>
    <property type="match status" value="1"/>
</dbReference>
<dbReference type="InterPro" id="IPR020103">
    <property type="entry name" value="PsdUridine_synth_cat_dom_sf"/>
</dbReference>
<reference evidence="5 6" key="1">
    <citation type="submission" date="2022-04" db="EMBL/GenBank/DDBJ databases">
        <title>Genome sequence of C. roseum typestrain.</title>
        <authorList>
            <person name="Poehlein A."/>
            <person name="Schoch T."/>
            <person name="Duerre P."/>
            <person name="Daniel R."/>
        </authorList>
    </citation>
    <scope>NUCLEOTIDE SEQUENCE [LARGE SCALE GENOMIC DNA]</scope>
    <source>
        <strain evidence="5 6">DSM 7320</strain>
    </source>
</reference>
<accession>A0A1S8L4U2</accession>
<dbReference type="GO" id="GO:0000455">
    <property type="term" value="P:enzyme-directed rRNA pseudouridine synthesis"/>
    <property type="evidence" value="ECO:0007669"/>
    <property type="project" value="UniProtKB-ARBA"/>
</dbReference>
<dbReference type="InterPro" id="IPR042092">
    <property type="entry name" value="PsdUridine_s_RsuA/RluB/E/F_cat"/>
</dbReference>
<dbReference type="GO" id="GO:0003723">
    <property type="term" value="F:RNA binding"/>
    <property type="evidence" value="ECO:0007669"/>
    <property type="project" value="UniProtKB-KW"/>
</dbReference>
<dbReference type="SUPFAM" id="SSF55120">
    <property type="entry name" value="Pseudouridine synthase"/>
    <property type="match status" value="1"/>
</dbReference>
<dbReference type="PROSITE" id="PS50889">
    <property type="entry name" value="S4"/>
    <property type="match status" value="1"/>
</dbReference>
<keyword evidence="6" id="KW-1185">Reference proteome</keyword>
<gene>
    <name evidence="5" type="primary">rluB_1</name>
    <name evidence="5" type="ORF">CROST_024440</name>
</gene>
<dbReference type="GO" id="GO:0120159">
    <property type="term" value="F:rRNA pseudouridine synthase activity"/>
    <property type="evidence" value="ECO:0007669"/>
    <property type="project" value="UniProtKB-ARBA"/>
</dbReference>
<dbReference type="Proteomes" id="UP000190951">
    <property type="component" value="Chromosome"/>
</dbReference>
<dbReference type="PANTHER" id="PTHR47683:SF2">
    <property type="entry name" value="RNA-BINDING S4 DOMAIN-CONTAINING PROTEIN"/>
    <property type="match status" value="1"/>
</dbReference>
<dbReference type="InterPro" id="IPR036986">
    <property type="entry name" value="S4_RNA-bd_sf"/>
</dbReference>
<proteinExistence type="inferred from homology"/>
<evidence type="ECO:0000313" key="5">
    <source>
        <dbReference type="EMBL" id="URZ11727.1"/>
    </source>
</evidence>
<dbReference type="Gene3D" id="3.30.70.1560">
    <property type="entry name" value="Alpha-L RNA-binding motif"/>
    <property type="match status" value="1"/>
</dbReference>
<dbReference type="SMART" id="SM00363">
    <property type="entry name" value="S4"/>
    <property type="match status" value="1"/>
</dbReference>
<evidence type="ECO:0000256" key="4">
    <source>
        <dbReference type="RuleBase" id="RU003887"/>
    </source>
</evidence>
<dbReference type="RefSeq" id="WP_077834019.1">
    <property type="nucleotide sequence ID" value="NZ_CP096983.1"/>
</dbReference>
<keyword evidence="2" id="KW-0694">RNA-binding</keyword>
<protein>
    <recommendedName>
        <fullName evidence="4">Pseudouridine synthase</fullName>
        <ecNumber evidence="4">5.4.99.-</ecNumber>
    </recommendedName>
</protein>
<dbReference type="EC" id="5.4.99.-" evidence="4"/>
<evidence type="ECO:0000313" key="6">
    <source>
        <dbReference type="Proteomes" id="UP000190951"/>
    </source>
</evidence>
<dbReference type="PROSITE" id="PS01149">
    <property type="entry name" value="PSI_RSU"/>
    <property type="match status" value="1"/>
</dbReference>
<dbReference type="EMBL" id="CP096983">
    <property type="protein sequence ID" value="URZ11727.1"/>
    <property type="molecule type" value="Genomic_DNA"/>
</dbReference>